<dbReference type="PROSITE" id="PS51186">
    <property type="entry name" value="GNAT"/>
    <property type="match status" value="1"/>
</dbReference>
<dbReference type="EMBL" id="OAOP01000004">
    <property type="protein sequence ID" value="SNX70745.1"/>
    <property type="molecule type" value="Genomic_DNA"/>
</dbReference>
<dbReference type="InterPro" id="IPR016181">
    <property type="entry name" value="Acyl_CoA_acyltransferase"/>
</dbReference>
<protein>
    <submittedName>
        <fullName evidence="4">Ribosomal protein S18 acetylase RimI-like enzyme</fullName>
    </submittedName>
</protein>
<evidence type="ECO:0000259" key="3">
    <source>
        <dbReference type="PROSITE" id="PS51186"/>
    </source>
</evidence>
<dbReference type="GO" id="GO:0008080">
    <property type="term" value="F:N-acetyltransferase activity"/>
    <property type="evidence" value="ECO:0007669"/>
    <property type="project" value="TreeGrafter"/>
</dbReference>
<dbReference type="InterPro" id="IPR051016">
    <property type="entry name" value="Diverse_Substrate_AcTransf"/>
</dbReference>
<organism evidence="4 5">
    <name type="scientific">Bacillus oleivorans</name>
    <dbReference type="NCBI Taxonomy" id="1448271"/>
    <lineage>
        <taxon>Bacteria</taxon>
        <taxon>Bacillati</taxon>
        <taxon>Bacillota</taxon>
        <taxon>Bacilli</taxon>
        <taxon>Bacillales</taxon>
        <taxon>Bacillaceae</taxon>
        <taxon>Bacillus</taxon>
    </lineage>
</organism>
<sequence>MRNDLLIRHAAIKDLSKIVPLFDSYREYFGQLKNPVKAEQFLFDRFQNLQSVIFIVEQGDEAIGFAQLYPIFSSLSLQSVWLLNDFYISEGYRHKGAGKQLFAKVKEFAALTKAKSIELSVEHSNEHAWQFWEKQGFQIDKEFRYYSYLL</sequence>
<keyword evidence="4" id="KW-0687">Ribonucleoprotein</keyword>
<name>A0A285CTJ5_9BACI</name>
<keyword evidence="5" id="KW-1185">Reference proteome</keyword>
<dbReference type="SUPFAM" id="SSF55729">
    <property type="entry name" value="Acyl-CoA N-acyltransferases (Nat)"/>
    <property type="match status" value="1"/>
</dbReference>
<dbReference type="CDD" id="cd04301">
    <property type="entry name" value="NAT_SF"/>
    <property type="match status" value="1"/>
</dbReference>
<dbReference type="Gene3D" id="3.40.630.30">
    <property type="match status" value="1"/>
</dbReference>
<evidence type="ECO:0000256" key="2">
    <source>
        <dbReference type="ARBA" id="ARBA00023315"/>
    </source>
</evidence>
<dbReference type="RefSeq" id="WP_097158700.1">
    <property type="nucleotide sequence ID" value="NZ_JBEPMQ010000006.1"/>
</dbReference>
<dbReference type="InterPro" id="IPR000182">
    <property type="entry name" value="GNAT_dom"/>
</dbReference>
<keyword evidence="4" id="KW-0689">Ribosomal protein</keyword>
<evidence type="ECO:0000313" key="5">
    <source>
        <dbReference type="Proteomes" id="UP000219546"/>
    </source>
</evidence>
<dbReference type="Pfam" id="PF00583">
    <property type="entry name" value="Acetyltransf_1"/>
    <property type="match status" value="1"/>
</dbReference>
<evidence type="ECO:0000313" key="4">
    <source>
        <dbReference type="EMBL" id="SNX70745.1"/>
    </source>
</evidence>
<accession>A0A285CTJ5</accession>
<dbReference type="AlphaFoldDB" id="A0A285CTJ5"/>
<dbReference type="Proteomes" id="UP000219546">
    <property type="component" value="Unassembled WGS sequence"/>
</dbReference>
<dbReference type="OrthoDB" id="9792929at2"/>
<reference evidence="4 5" key="1">
    <citation type="submission" date="2017-08" db="EMBL/GenBank/DDBJ databases">
        <authorList>
            <person name="de Groot N.N."/>
        </authorList>
    </citation>
    <scope>NUCLEOTIDE SEQUENCE [LARGE SCALE GENOMIC DNA]</scope>
    <source>
        <strain evidence="4 5">JC228</strain>
    </source>
</reference>
<evidence type="ECO:0000256" key="1">
    <source>
        <dbReference type="ARBA" id="ARBA00022679"/>
    </source>
</evidence>
<feature type="domain" description="N-acetyltransferase" evidence="3">
    <location>
        <begin position="5"/>
        <end position="150"/>
    </location>
</feature>
<proteinExistence type="predicted"/>
<dbReference type="GO" id="GO:0005840">
    <property type="term" value="C:ribosome"/>
    <property type="evidence" value="ECO:0007669"/>
    <property type="project" value="UniProtKB-KW"/>
</dbReference>
<dbReference type="PANTHER" id="PTHR10545">
    <property type="entry name" value="DIAMINE N-ACETYLTRANSFERASE"/>
    <property type="match status" value="1"/>
</dbReference>
<keyword evidence="2" id="KW-0012">Acyltransferase</keyword>
<keyword evidence="1" id="KW-0808">Transferase</keyword>
<dbReference type="PANTHER" id="PTHR10545:SF29">
    <property type="entry name" value="GH14572P-RELATED"/>
    <property type="match status" value="1"/>
</dbReference>
<gene>
    <name evidence="4" type="ORF">SAMN05877753_104314</name>
</gene>